<dbReference type="Proteomes" id="UP000649114">
    <property type="component" value="Unassembled WGS sequence"/>
</dbReference>
<name>A0AAN6BNI8_ASPLE</name>
<evidence type="ECO:0000313" key="3">
    <source>
        <dbReference type="Proteomes" id="UP000649114"/>
    </source>
</evidence>
<organism evidence="2 3">
    <name type="scientific">Aspergillus lentulus</name>
    <dbReference type="NCBI Taxonomy" id="293939"/>
    <lineage>
        <taxon>Eukaryota</taxon>
        <taxon>Fungi</taxon>
        <taxon>Dikarya</taxon>
        <taxon>Ascomycota</taxon>
        <taxon>Pezizomycotina</taxon>
        <taxon>Eurotiomycetes</taxon>
        <taxon>Eurotiomycetidae</taxon>
        <taxon>Eurotiales</taxon>
        <taxon>Aspergillaceae</taxon>
        <taxon>Aspergillus</taxon>
        <taxon>Aspergillus subgen. Fumigati</taxon>
    </lineage>
</organism>
<reference evidence="2" key="1">
    <citation type="journal article" date="2020" name="bioRxiv">
        <title>Genomic and phenotypic heterogeneity of clinical isolates of the human pathogens Aspergillus fumigatus, Aspergillus lentulus and Aspergillus fumigatiaffinis.</title>
        <authorList>
            <person name="dos Santos R.A.C."/>
            <person name="Steenwyk J.L."/>
            <person name="Rivero-Menendez O."/>
            <person name="Mead M.E."/>
            <person name="Silva L.P."/>
            <person name="Bastos R.W."/>
            <person name="Alastruey-Izquierdo A."/>
            <person name="Goldman G.H."/>
            <person name="Rokas A."/>
        </authorList>
    </citation>
    <scope>NUCLEOTIDE SEQUENCE</scope>
    <source>
        <strain evidence="2">CNM-CM8927</strain>
    </source>
</reference>
<dbReference type="InterPro" id="IPR029045">
    <property type="entry name" value="ClpP/crotonase-like_dom_sf"/>
</dbReference>
<protein>
    <submittedName>
        <fullName evidence="2">Uncharacterized protein</fullName>
    </submittedName>
</protein>
<feature type="region of interest" description="Disordered" evidence="1">
    <location>
        <begin position="126"/>
        <end position="160"/>
    </location>
</feature>
<accession>A0AAN6BNI8</accession>
<evidence type="ECO:0000256" key="1">
    <source>
        <dbReference type="SAM" id="MobiDB-lite"/>
    </source>
</evidence>
<reference evidence="2" key="2">
    <citation type="submission" date="2020-04" db="EMBL/GenBank/DDBJ databases">
        <authorList>
            <person name="Santos R.A.C."/>
            <person name="Steenwyk J.L."/>
            <person name="Rivero-Menendez O."/>
            <person name="Mead M.E."/>
            <person name="Silva L.P."/>
            <person name="Bastos R.W."/>
            <person name="Alastruey-Izquierdo A."/>
            <person name="Goldman G.H."/>
            <person name="Rokas A."/>
        </authorList>
    </citation>
    <scope>NUCLEOTIDE SEQUENCE</scope>
    <source>
        <strain evidence="2">CNM-CM8927</strain>
    </source>
</reference>
<dbReference type="EMBL" id="JAAAPU010000063">
    <property type="protein sequence ID" value="KAF4204264.1"/>
    <property type="molecule type" value="Genomic_DNA"/>
</dbReference>
<dbReference type="AlphaFoldDB" id="A0AAN6BNI8"/>
<dbReference type="Gene3D" id="3.90.226.10">
    <property type="entry name" value="2-enoyl-CoA Hydratase, Chain A, domain 1"/>
    <property type="match status" value="1"/>
</dbReference>
<evidence type="ECO:0000313" key="2">
    <source>
        <dbReference type="EMBL" id="KAF4204264.1"/>
    </source>
</evidence>
<gene>
    <name evidence="2" type="ORF">CNMCM8927_007751</name>
</gene>
<proteinExistence type="predicted"/>
<feature type="compositionally biased region" description="Polar residues" evidence="1">
    <location>
        <begin position="130"/>
        <end position="141"/>
    </location>
</feature>
<sequence length="160" mass="17848">MPTIAFITGHAVGIGFLLALCHDFRIQDRADSSLGICQGPFAVDLAPRLNLLKAVLPCSTVGSSRLTNEKPLYAREAIKRGLVDRIGNVNEIFKFIKDQELLRVTNVPAYRESKIRSSRKAIRALDSMEEQNYSTDRTGNDQPDAGSTKRERSHPRQPKI</sequence>
<comment type="caution">
    <text evidence="2">The sequence shown here is derived from an EMBL/GenBank/DDBJ whole genome shotgun (WGS) entry which is preliminary data.</text>
</comment>
<dbReference type="SUPFAM" id="SSF52096">
    <property type="entry name" value="ClpP/crotonase"/>
    <property type="match status" value="1"/>
</dbReference>
<feature type="compositionally biased region" description="Basic residues" evidence="1">
    <location>
        <begin position="151"/>
        <end position="160"/>
    </location>
</feature>